<dbReference type="Proteomes" id="UP000279275">
    <property type="component" value="Unassembled WGS sequence"/>
</dbReference>
<comment type="caution">
    <text evidence="3">The sequence shown here is derived from an EMBL/GenBank/DDBJ whole genome shotgun (WGS) entry which is preliminary data.</text>
</comment>
<evidence type="ECO:0000256" key="1">
    <source>
        <dbReference type="SAM" id="MobiDB-lite"/>
    </source>
</evidence>
<dbReference type="InterPro" id="IPR036388">
    <property type="entry name" value="WH-like_DNA-bd_sf"/>
</dbReference>
<reference evidence="3 4" key="1">
    <citation type="submission" date="2018-10" db="EMBL/GenBank/DDBJ databases">
        <title>Isolation from cow dung.</title>
        <authorList>
            <person name="Ling L."/>
        </authorList>
    </citation>
    <scope>NUCLEOTIDE SEQUENCE [LARGE SCALE GENOMIC DNA]</scope>
    <source>
        <strain evidence="3 4">NEAU-LL90</strain>
    </source>
</reference>
<dbReference type="InterPro" id="IPR005561">
    <property type="entry name" value="ANTAR"/>
</dbReference>
<keyword evidence="4" id="KW-1185">Reference proteome</keyword>
<feature type="region of interest" description="Disordered" evidence="1">
    <location>
        <begin position="64"/>
        <end position="83"/>
    </location>
</feature>
<proteinExistence type="predicted"/>
<evidence type="ECO:0000313" key="3">
    <source>
        <dbReference type="EMBL" id="RMI28860.1"/>
    </source>
</evidence>
<dbReference type="Pfam" id="PF03861">
    <property type="entry name" value="ANTAR"/>
    <property type="match status" value="1"/>
</dbReference>
<organism evidence="3 4">
    <name type="scientific">Nocardia stercoris</name>
    <dbReference type="NCBI Taxonomy" id="2483361"/>
    <lineage>
        <taxon>Bacteria</taxon>
        <taxon>Bacillati</taxon>
        <taxon>Actinomycetota</taxon>
        <taxon>Actinomycetes</taxon>
        <taxon>Mycobacteriales</taxon>
        <taxon>Nocardiaceae</taxon>
        <taxon>Nocardia</taxon>
    </lineage>
</organism>
<name>A0A3M2KWM9_9NOCA</name>
<dbReference type="OrthoDB" id="3787288at2"/>
<evidence type="ECO:0000259" key="2">
    <source>
        <dbReference type="PROSITE" id="PS50921"/>
    </source>
</evidence>
<dbReference type="EMBL" id="RFFH01000018">
    <property type="protein sequence ID" value="RMI28860.1"/>
    <property type="molecule type" value="Genomic_DNA"/>
</dbReference>
<dbReference type="PROSITE" id="PS50921">
    <property type="entry name" value="ANTAR"/>
    <property type="match status" value="1"/>
</dbReference>
<gene>
    <name evidence="3" type="ORF">EBN03_28735</name>
</gene>
<dbReference type="SMART" id="SM01012">
    <property type="entry name" value="ANTAR"/>
    <property type="match status" value="1"/>
</dbReference>
<protein>
    <submittedName>
        <fullName evidence="3">ANTAR domain-containing protein</fullName>
    </submittedName>
</protein>
<dbReference type="AlphaFoldDB" id="A0A3M2KWM9"/>
<evidence type="ECO:0000313" key="4">
    <source>
        <dbReference type="Proteomes" id="UP000279275"/>
    </source>
</evidence>
<dbReference type="InterPro" id="IPR011006">
    <property type="entry name" value="CheY-like_superfamily"/>
</dbReference>
<dbReference type="SUPFAM" id="SSF52172">
    <property type="entry name" value="CheY-like"/>
    <property type="match status" value="1"/>
</dbReference>
<feature type="domain" description="ANTAR" evidence="2">
    <location>
        <begin position="119"/>
        <end position="180"/>
    </location>
</feature>
<sequence>MDVVVAHRAQLCGVFGCRGQEVGRNAEFDEEGALALEVVQRPGRQGRECEQLLCGGRIDASTVDRRGHFGDRPPPGGHQRRRSVALVDRGRRRGHQRRGEVAFSGDVACRNEIERDCCRVSHRFLHRQVPDLVESRASIEQAKGVLIRIYGISADQAFKVLVWLSQESNTRVRDLAEQLMAELPRLPVAQDTTVAAFDHILLTLHERIPH</sequence>
<accession>A0A3M2KWM9</accession>
<dbReference type="GO" id="GO:0003723">
    <property type="term" value="F:RNA binding"/>
    <property type="evidence" value="ECO:0007669"/>
    <property type="project" value="InterPro"/>
</dbReference>
<dbReference type="Gene3D" id="1.10.10.10">
    <property type="entry name" value="Winged helix-like DNA-binding domain superfamily/Winged helix DNA-binding domain"/>
    <property type="match status" value="1"/>
</dbReference>